<proteinExistence type="predicted"/>
<comment type="caution">
    <text evidence="1">The sequence shown here is derived from an EMBL/GenBank/DDBJ whole genome shotgun (WGS) entry which is preliminary data.</text>
</comment>
<accession>A0A9P9AUE2</accession>
<organism evidence="1 2">
    <name type="scientific">Thelonectria olida</name>
    <dbReference type="NCBI Taxonomy" id="1576542"/>
    <lineage>
        <taxon>Eukaryota</taxon>
        <taxon>Fungi</taxon>
        <taxon>Dikarya</taxon>
        <taxon>Ascomycota</taxon>
        <taxon>Pezizomycotina</taxon>
        <taxon>Sordariomycetes</taxon>
        <taxon>Hypocreomycetidae</taxon>
        <taxon>Hypocreales</taxon>
        <taxon>Nectriaceae</taxon>
        <taxon>Thelonectria</taxon>
    </lineage>
</organism>
<dbReference type="SUPFAM" id="SSF109854">
    <property type="entry name" value="DinB/YfiT-like putative metalloenzymes"/>
    <property type="match status" value="1"/>
</dbReference>
<dbReference type="PANTHER" id="PTHR36922:SF1">
    <property type="entry name" value="DUF1993 DOMAIN-CONTAINING PROTEIN"/>
    <property type="match status" value="1"/>
</dbReference>
<dbReference type="EMBL" id="JAGPYM010000003">
    <property type="protein sequence ID" value="KAH6896620.1"/>
    <property type="molecule type" value="Genomic_DNA"/>
</dbReference>
<keyword evidence="2" id="KW-1185">Reference proteome</keyword>
<dbReference type="Pfam" id="PF09351">
    <property type="entry name" value="DUF1993"/>
    <property type="match status" value="1"/>
</dbReference>
<dbReference type="Proteomes" id="UP000777438">
    <property type="component" value="Unassembled WGS sequence"/>
</dbReference>
<protein>
    <recommendedName>
        <fullName evidence="3">DUF1993 domain-containing protein</fullName>
    </recommendedName>
</protein>
<name>A0A9P9AUE2_9HYPO</name>
<dbReference type="InterPro" id="IPR034660">
    <property type="entry name" value="DinB/YfiT-like"/>
</dbReference>
<dbReference type="OrthoDB" id="3724345at2759"/>
<evidence type="ECO:0000313" key="2">
    <source>
        <dbReference type="Proteomes" id="UP000777438"/>
    </source>
</evidence>
<dbReference type="AlphaFoldDB" id="A0A9P9AUE2"/>
<dbReference type="Gene3D" id="1.20.120.450">
    <property type="entry name" value="dinb family like domain"/>
    <property type="match status" value="1"/>
</dbReference>
<sequence length="174" mass="19114">MAGLSLYDTVVPTLVKGLTSFDHVLTQAEKFAKEKGQDADSFVQARLVEDQLPLAFQVQNATKAVQVAIGRLTGAEPAFFENNEKTIADLHKRIQKTLDELKAVDAAAVNARAGTEVDLLIPWAGTTHKVPVEQAVLTHNYPNFYFHLTTGYSILRAKGVPLGKRDFLESFLGF</sequence>
<dbReference type="InterPro" id="IPR018531">
    <property type="entry name" value="DUF1993"/>
</dbReference>
<evidence type="ECO:0008006" key="3">
    <source>
        <dbReference type="Google" id="ProtNLM"/>
    </source>
</evidence>
<reference evidence="1 2" key="1">
    <citation type="journal article" date="2021" name="Nat. Commun.">
        <title>Genetic determinants of endophytism in the Arabidopsis root mycobiome.</title>
        <authorList>
            <person name="Mesny F."/>
            <person name="Miyauchi S."/>
            <person name="Thiergart T."/>
            <person name="Pickel B."/>
            <person name="Atanasova L."/>
            <person name="Karlsson M."/>
            <person name="Huettel B."/>
            <person name="Barry K.W."/>
            <person name="Haridas S."/>
            <person name="Chen C."/>
            <person name="Bauer D."/>
            <person name="Andreopoulos W."/>
            <person name="Pangilinan J."/>
            <person name="LaButti K."/>
            <person name="Riley R."/>
            <person name="Lipzen A."/>
            <person name="Clum A."/>
            <person name="Drula E."/>
            <person name="Henrissat B."/>
            <person name="Kohler A."/>
            <person name="Grigoriev I.V."/>
            <person name="Martin F.M."/>
            <person name="Hacquard S."/>
        </authorList>
    </citation>
    <scope>NUCLEOTIDE SEQUENCE [LARGE SCALE GENOMIC DNA]</scope>
    <source>
        <strain evidence="1 2">MPI-CAGE-CH-0241</strain>
    </source>
</reference>
<dbReference type="PANTHER" id="PTHR36922">
    <property type="entry name" value="BLL2446 PROTEIN"/>
    <property type="match status" value="1"/>
</dbReference>
<evidence type="ECO:0000313" key="1">
    <source>
        <dbReference type="EMBL" id="KAH6896620.1"/>
    </source>
</evidence>
<gene>
    <name evidence="1" type="ORF">B0T10DRAFT_454523</name>
</gene>